<comment type="subcellular location">
    <subcellularLocation>
        <location evidence="1">Secreted</location>
    </subcellularLocation>
</comment>
<dbReference type="PANTHER" id="PTHR11306:SF36">
    <property type="entry name" value="NIEMANN-PICK TYPE C-2C-RELATED"/>
    <property type="match status" value="1"/>
</dbReference>
<evidence type="ECO:0000256" key="1">
    <source>
        <dbReference type="ARBA" id="ARBA00004613"/>
    </source>
</evidence>
<name>A0AAW1KLV5_POPJA</name>
<organism evidence="6 7">
    <name type="scientific">Popillia japonica</name>
    <name type="common">Japanese beetle</name>
    <dbReference type="NCBI Taxonomy" id="7064"/>
    <lineage>
        <taxon>Eukaryota</taxon>
        <taxon>Metazoa</taxon>
        <taxon>Ecdysozoa</taxon>
        <taxon>Arthropoda</taxon>
        <taxon>Hexapoda</taxon>
        <taxon>Insecta</taxon>
        <taxon>Pterygota</taxon>
        <taxon>Neoptera</taxon>
        <taxon>Endopterygota</taxon>
        <taxon>Coleoptera</taxon>
        <taxon>Polyphaga</taxon>
        <taxon>Scarabaeiformia</taxon>
        <taxon>Scarabaeidae</taxon>
        <taxon>Rutelinae</taxon>
        <taxon>Popillia</taxon>
    </lineage>
</organism>
<dbReference type="FunFam" id="2.60.40.770:FF:000001">
    <property type="entry name" value="NPC intracellular cholesterol transporter 2"/>
    <property type="match status" value="1"/>
</dbReference>
<evidence type="ECO:0000259" key="5">
    <source>
        <dbReference type="SMART" id="SM00737"/>
    </source>
</evidence>
<dbReference type="AlphaFoldDB" id="A0AAW1KLV5"/>
<keyword evidence="7" id="KW-1185">Reference proteome</keyword>
<comment type="caution">
    <text evidence="6">The sequence shown here is derived from an EMBL/GenBank/DDBJ whole genome shotgun (WGS) entry which is preliminary data.</text>
</comment>
<feature type="signal peptide" evidence="4">
    <location>
        <begin position="1"/>
        <end position="18"/>
    </location>
</feature>
<keyword evidence="4" id="KW-0732">Signal</keyword>
<feature type="chain" id="PRO_5043643175" evidence="4">
    <location>
        <begin position="19"/>
        <end position="154"/>
    </location>
</feature>
<dbReference type="EMBL" id="JASPKY010000217">
    <property type="protein sequence ID" value="KAK9719675.1"/>
    <property type="molecule type" value="Genomic_DNA"/>
</dbReference>
<evidence type="ECO:0000313" key="6">
    <source>
        <dbReference type="EMBL" id="KAK9719675.1"/>
    </source>
</evidence>
<sequence length="154" mass="16401">MKQFVSSVVLIVAGLAFASSDAPVTDCKNGVSLPLQTQISGCEQAPCVVKKGSTVVLNLTFRAPYYIEELRPEAVAIISGISIIYPVAEPDGCKSLVNSTCPINADEIVHYQLQVPILSSYPTVSGRIKFTIYDEFNKGVTCFVVAARIVAAGS</sequence>
<dbReference type="Gene3D" id="2.60.40.770">
    <property type="match status" value="1"/>
</dbReference>
<dbReference type="GO" id="GO:0032934">
    <property type="term" value="F:sterol binding"/>
    <property type="evidence" value="ECO:0007669"/>
    <property type="project" value="InterPro"/>
</dbReference>
<protein>
    <submittedName>
        <fullName evidence="6">ML domain</fullName>
    </submittedName>
</protein>
<feature type="domain" description="MD-2-related lipid-recognition" evidence="5">
    <location>
        <begin position="24"/>
        <end position="147"/>
    </location>
</feature>
<dbReference type="SMART" id="SM00737">
    <property type="entry name" value="ML"/>
    <property type="match status" value="1"/>
</dbReference>
<proteinExistence type="inferred from homology"/>
<dbReference type="Pfam" id="PF02221">
    <property type="entry name" value="E1_DerP2_DerF2"/>
    <property type="match status" value="1"/>
</dbReference>
<dbReference type="GO" id="GO:0015918">
    <property type="term" value="P:sterol transport"/>
    <property type="evidence" value="ECO:0007669"/>
    <property type="project" value="InterPro"/>
</dbReference>
<evidence type="ECO:0000313" key="7">
    <source>
        <dbReference type="Proteomes" id="UP001458880"/>
    </source>
</evidence>
<dbReference type="SUPFAM" id="SSF81296">
    <property type="entry name" value="E set domains"/>
    <property type="match status" value="1"/>
</dbReference>
<dbReference type="InterPro" id="IPR003172">
    <property type="entry name" value="ML_dom"/>
</dbReference>
<evidence type="ECO:0000256" key="2">
    <source>
        <dbReference type="ARBA" id="ARBA00006370"/>
    </source>
</evidence>
<dbReference type="InterPro" id="IPR039670">
    <property type="entry name" value="NPC2-like"/>
</dbReference>
<dbReference type="InterPro" id="IPR014756">
    <property type="entry name" value="Ig_E-set"/>
</dbReference>
<keyword evidence="3" id="KW-0964">Secreted</keyword>
<dbReference type="PANTHER" id="PTHR11306">
    <property type="entry name" value="NIEMANN PICK TYPE C2 PROTEIN NPC2-RELATED"/>
    <property type="match status" value="1"/>
</dbReference>
<gene>
    <name evidence="6" type="ORF">QE152_g22527</name>
</gene>
<reference evidence="6 7" key="1">
    <citation type="journal article" date="2024" name="BMC Genomics">
        <title>De novo assembly and annotation of Popillia japonica's genome with initial clues to its potential as an invasive pest.</title>
        <authorList>
            <person name="Cucini C."/>
            <person name="Boschi S."/>
            <person name="Funari R."/>
            <person name="Cardaioli E."/>
            <person name="Iannotti N."/>
            <person name="Marturano G."/>
            <person name="Paoli F."/>
            <person name="Bruttini M."/>
            <person name="Carapelli A."/>
            <person name="Frati F."/>
            <person name="Nardi F."/>
        </authorList>
    </citation>
    <scope>NUCLEOTIDE SEQUENCE [LARGE SCALE GENOMIC DNA]</scope>
    <source>
        <strain evidence="6">DMR45628</strain>
    </source>
</reference>
<dbReference type="GO" id="GO:0005576">
    <property type="term" value="C:extracellular region"/>
    <property type="evidence" value="ECO:0007669"/>
    <property type="project" value="UniProtKB-SubCell"/>
</dbReference>
<dbReference type="Proteomes" id="UP001458880">
    <property type="component" value="Unassembled WGS sequence"/>
</dbReference>
<evidence type="ECO:0000256" key="4">
    <source>
        <dbReference type="SAM" id="SignalP"/>
    </source>
</evidence>
<evidence type="ECO:0000256" key="3">
    <source>
        <dbReference type="ARBA" id="ARBA00022525"/>
    </source>
</evidence>
<accession>A0AAW1KLV5</accession>
<comment type="similarity">
    <text evidence="2">Belongs to the NPC2 family.</text>
</comment>